<protein>
    <submittedName>
        <fullName evidence="1">Inorganic pyrophosphatase</fullName>
    </submittedName>
</protein>
<dbReference type="GO" id="GO:0004427">
    <property type="term" value="F:inorganic diphosphate phosphatase activity"/>
    <property type="evidence" value="ECO:0007669"/>
    <property type="project" value="InterPro"/>
</dbReference>
<dbReference type="SUPFAM" id="SSF50324">
    <property type="entry name" value="Inorganic pyrophosphatase"/>
    <property type="match status" value="1"/>
</dbReference>
<dbReference type="Proteomes" id="UP000184035">
    <property type="component" value="Unassembled WGS sequence"/>
</dbReference>
<dbReference type="AlphaFoldDB" id="A0A1M4WAV9"/>
<dbReference type="GO" id="GO:0000287">
    <property type="term" value="F:magnesium ion binding"/>
    <property type="evidence" value="ECO:0007669"/>
    <property type="project" value="InterPro"/>
</dbReference>
<evidence type="ECO:0000313" key="2">
    <source>
        <dbReference type="Proteomes" id="UP000184035"/>
    </source>
</evidence>
<dbReference type="STRING" id="1533.SAMN05443638_11134"/>
<reference evidence="1 2" key="1">
    <citation type="submission" date="2016-11" db="EMBL/GenBank/DDBJ databases">
        <authorList>
            <person name="Jaros S."/>
            <person name="Januszkiewicz K."/>
            <person name="Wedrychowicz H."/>
        </authorList>
    </citation>
    <scope>NUCLEOTIDE SEQUENCE [LARGE SCALE GENOMIC DNA]</scope>
    <source>
        <strain evidence="1 2">DSM 2631</strain>
    </source>
</reference>
<dbReference type="InterPro" id="IPR036649">
    <property type="entry name" value="Pyrophosphatase_sf"/>
</dbReference>
<evidence type="ECO:0000313" key="1">
    <source>
        <dbReference type="EMBL" id="SHE78102.1"/>
    </source>
</evidence>
<keyword evidence="2" id="KW-1185">Reference proteome</keyword>
<accession>A0A1M4WAV9</accession>
<dbReference type="RefSeq" id="WP_072895521.1">
    <property type="nucleotide sequence ID" value="NZ_FQVM01000011.1"/>
</dbReference>
<dbReference type="OrthoDB" id="9798247at2"/>
<sequence length="114" mass="13707">MRKDLKEYLGEKVKVIVDRPLGSRHPRMGYIYPLNYGYIQEIKEEYGEEINGYVLGKFTPLREFEGYVIAIIHRKYDNQDKFVLAKDKDIYTKEQIMALVEFKERFFNTEIIMK</sequence>
<gene>
    <name evidence="1" type="ORF">SAMN05443638_11134</name>
</gene>
<dbReference type="EMBL" id="FQVM01000011">
    <property type="protein sequence ID" value="SHE78102.1"/>
    <property type="molecule type" value="Genomic_DNA"/>
</dbReference>
<proteinExistence type="predicted"/>
<dbReference type="GO" id="GO:0006796">
    <property type="term" value="P:phosphate-containing compound metabolic process"/>
    <property type="evidence" value="ECO:0007669"/>
    <property type="project" value="InterPro"/>
</dbReference>
<organism evidence="1 2">
    <name type="scientific">Clostridium fallax</name>
    <dbReference type="NCBI Taxonomy" id="1533"/>
    <lineage>
        <taxon>Bacteria</taxon>
        <taxon>Bacillati</taxon>
        <taxon>Bacillota</taxon>
        <taxon>Clostridia</taxon>
        <taxon>Eubacteriales</taxon>
        <taxon>Clostridiaceae</taxon>
        <taxon>Clostridium</taxon>
    </lineage>
</organism>
<dbReference type="GO" id="GO:0005737">
    <property type="term" value="C:cytoplasm"/>
    <property type="evidence" value="ECO:0007669"/>
    <property type="project" value="InterPro"/>
</dbReference>
<name>A0A1M4WAV9_9CLOT</name>